<dbReference type="EMBL" id="LAZR01000009">
    <property type="protein sequence ID" value="KKO08618.1"/>
    <property type="molecule type" value="Genomic_DNA"/>
</dbReference>
<gene>
    <name evidence="1" type="ORF">LCGC14_0045580</name>
</gene>
<comment type="caution">
    <text evidence="1">The sequence shown here is derived from an EMBL/GenBank/DDBJ whole genome shotgun (WGS) entry which is preliminary data.</text>
</comment>
<protein>
    <recommendedName>
        <fullName evidence="2">N-acetyltransferase domain-containing protein</fullName>
    </recommendedName>
</protein>
<reference evidence="1" key="1">
    <citation type="journal article" date="2015" name="Nature">
        <title>Complex archaea that bridge the gap between prokaryotes and eukaryotes.</title>
        <authorList>
            <person name="Spang A."/>
            <person name="Saw J.H."/>
            <person name="Jorgensen S.L."/>
            <person name="Zaremba-Niedzwiedzka K."/>
            <person name="Martijn J."/>
            <person name="Lind A.E."/>
            <person name="van Eijk R."/>
            <person name="Schleper C."/>
            <person name="Guy L."/>
            <person name="Ettema T.J."/>
        </authorList>
    </citation>
    <scope>NUCLEOTIDE SEQUENCE</scope>
</reference>
<accession>A0A0F9W8I6</accession>
<organism evidence="1">
    <name type="scientific">marine sediment metagenome</name>
    <dbReference type="NCBI Taxonomy" id="412755"/>
    <lineage>
        <taxon>unclassified sequences</taxon>
        <taxon>metagenomes</taxon>
        <taxon>ecological metagenomes</taxon>
    </lineage>
</organism>
<dbReference type="SUPFAM" id="SSF55729">
    <property type="entry name" value="Acyl-CoA N-acyltransferases (Nat)"/>
    <property type="match status" value="1"/>
</dbReference>
<dbReference type="CDD" id="cd04301">
    <property type="entry name" value="NAT_SF"/>
    <property type="match status" value="1"/>
</dbReference>
<name>A0A0F9W8I6_9ZZZZ</name>
<dbReference type="Gene3D" id="3.40.630.30">
    <property type="match status" value="1"/>
</dbReference>
<dbReference type="InterPro" id="IPR016181">
    <property type="entry name" value="Acyl_CoA_acyltransferase"/>
</dbReference>
<evidence type="ECO:0008006" key="2">
    <source>
        <dbReference type="Google" id="ProtNLM"/>
    </source>
</evidence>
<dbReference type="AlphaFoldDB" id="A0A0F9W8I6"/>
<proteinExistence type="predicted"/>
<evidence type="ECO:0000313" key="1">
    <source>
        <dbReference type="EMBL" id="KKO08618.1"/>
    </source>
</evidence>
<sequence length="167" mass="18502">MIRTGGAAFPRSLPASGFHDCSERTSFGSVDAFVCDLMDDSWEDYLDMMGARTAMIEALRDAPVQRVAVLRGLEVNPDDRGEGHGKRMMADLLDSFDDLGANITFLFADMEECNDFDLTEWYAGYGFERVDNDQAAPCMMIASPQIIAEVRETNTFGNSNTLETCLI</sequence>